<name>A0A2S3ZG16_9MICO</name>
<keyword evidence="1" id="KW-1133">Transmembrane helix</keyword>
<reference evidence="2 3" key="1">
    <citation type="submission" date="2018-01" db="EMBL/GenBank/DDBJ databases">
        <title>Cryobacterium sp. nov., from glaciers in China.</title>
        <authorList>
            <person name="Liu Q."/>
            <person name="Xin Y.-H."/>
        </authorList>
    </citation>
    <scope>NUCLEOTIDE SEQUENCE [LARGE SCALE GENOMIC DNA]</scope>
    <source>
        <strain evidence="2 3">TMN-42</strain>
    </source>
</reference>
<feature type="transmembrane region" description="Helical" evidence="1">
    <location>
        <begin position="41"/>
        <end position="62"/>
    </location>
</feature>
<evidence type="ECO:0000256" key="1">
    <source>
        <dbReference type="SAM" id="Phobius"/>
    </source>
</evidence>
<dbReference type="EMBL" id="PPXD01000013">
    <property type="protein sequence ID" value="POH65839.1"/>
    <property type="molecule type" value="Genomic_DNA"/>
</dbReference>
<evidence type="ECO:0000313" key="2">
    <source>
        <dbReference type="EMBL" id="POH65839.1"/>
    </source>
</evidence>
<sequence length="77" mass="8367">MPEHSGNDQDAAKLPSLEKAQRIVQSLTGALSMVLLFTMTFPIPMAVNCVVLVGLVWASLVLDRRIRERGGKGGIYV</sequence>
<dbReference type="Proteomes" id="UP000237340">
    <property type="component" value="Unassembled WGS sequence"/>
</dbReference>
<evidence type="ECO:0000313" key="3">
    <source>
        <dbReference type="Proteomes" id="UP000237340"/>
    </source>
</evidence>
<dbReference type="AlphaFoldDB" id="A0A2S3ZG16"/>
<gene>
    <name evidence="2" type="ORF">C3B61_09780</name>
</gene>
<comment type="caution">
    <text evidence="2">The sequence shown here is derived from an EMBL/GenBank/DDBJ whole genome shotgun (WGS) entry which is preliminary data.</text>
</comment>
<organism evidence="2 3">
    <name type="scientific">Cryobacterium zongtaii</name>
    <dbReference type="NCBI Taxonomy" id="1259217"/>
    <lineage>
        <taxon>Bacteria</taxon>
        <taxon>Bacillati</taxon>
        <taxon>Actinomycetota</taxon>
        <taxon>Actinomycetes</taxon>
        <taxon>Micrococcales</taxon>
        <taxon>Microbacteriaceae</taxon>
        <taxon>Cryobacterium</taxon>
    </lineage>
</organism>
<protein>
    <submittedName>
        <fullName evidence="2">Uncharacterized protein</fullName>
    </submittedName>
</protein>
<accession>A0A2S3ZG16</accession>
<keyword evidence="3" id="KW-1185">Reference proteome</keyword>
<keyword evidence="1" id="KW-0472">Membrane</keyword>
<proteinExistence type="predicted"/>
<keyword evidence="1" id="KW-0812">Transmembrane</keyword>